<dbReference type="NCBIfam" id="NF040586">
    <property type="entry name" value="FxSxx_TPR"/>
    <property type="match status" value="1"/>
</dbReference>
<evidence type="ECO:0000313" key="4">
    <source>
        <dbReference type="Proteomes" id="UP000589036"/>
    </source>
</evidence>
<dbReference type="Gene3D" id="1.25.40.10">
    <property type="entry name" value="Tetratricopeptide repeat domain"/>
    <property type="match status" value="2"/>
</dbReference>
<dbReference type="SUPFAM" id="SSF48452">
    <property type="entry name" value="TPR-like"/>
    <property type="match status" value="2"/>
</dbReference>
<feature type="compositionally biased region" description="Low complexity" evidence="1">
    <location>
        <begin position="58"/>
        <end position="75"/>
    </location>
</feature>
<dbReference type="InterPro" id="IPR011990">
    <property type="entry name" value="TPR-like_helical_dom_sf"/>
</dbReference>
<organism evidence="3 4">
    <name type="scientific">Spinactinospora alkalitolerans</name>
    <dbReference type="NCBI Taxonomy" id="687207"/>
    <lineage>
        <taxon>Bacteria</taxon>
        <taxon>Bacillati</taxon>
        <taxon>Actinomycetota</taxon>
        <taxon>Actinomycetes</taxon>
        <taxon>Streptosporangiales</taxon>
        <taxon>Nocardiopsidaceae</taxon>
        <taxon>Spinactinospora</taxon>
    </lineage>
</organism>
<feature type="region of interest" description="Disordered" evidence="1">
    <location>
        <begin position="431"/>
        <end position="466"/>
    </location>
</feature>
<dbReference type="Gene3D" id="3.40.50.300">
    <property type="entry name" value="P-loop containing nucleotide triphosphate hydrolases"/>
    <property type="match status" value="1"/>
</dbReference>
<dbReference type="EMBL" id="JACCCC010000001">
    <property type="protein sequence ID" value="NYE48581.1"/>
    <property type="molecule type" value="Genomic_DNA"/>
</dbReference>
<dbReference type="Proteomes" id="UP000589036">
    <property type="component" value="Unassembled WGS sequence"/>
</dbReference>
<protein>
    <recommendedName>
        <fullName evidence="2">DUF7779 domain-containing protein</fullName>
    </recommendedName>
</protein>
<dbReference type="SUPFAM" id="SSF52540">
    <property type="entry name" value="P-loop containing nucleoside triphosphate hydrolases"/>
    <property type="match status" value="1"/>
</dbReference>
<reference evidence="3 4" key="1">
    <citation type="submission" date="2020-07" db="EMBL/GenBank/DDBJ databases">
        <title>Sequencing the genomes of 1000 actinobacteria strains.</title>
        <authorList>
            <person name="Klenk H.-P."/>
        </authorList>
    </citation>
    <scope>NUCLEOTIDE SEQUENCE [LARGE SCALE GENOMIC DNA]</scope>
    <source>
        <strain evidence="3 4">CXB654</strain>
    </source>
</reference>
<dbReference type="PANTHER" id="PTHR46082:SF6">
    <property type="entry name" value="AAA+ ATPASE DOMAIN-CONTAINING PROTEIN-RELATED"/>
    <property type="match status" value="1"/>
</dbReference>
<evidence type="ECO:0000313" key="3">
    <source>
        <dbReference type="EMBL" id="NYE48581.1"/>
    </source>
</evidence>
<dbReference type="PANTHER" id="PTHR46082">
    <property type="entry name" value="ATP/GTP-BINDING PROTEIN-RELATED"/>
    <property type="match status" value="1"/>
</dbReference>
<feature type="region of interest" description="Disordered" evidence="1">
    <location>
        <begin position="632"/>
        <end position="781"/>
    </location>
</feature>
<feature type="compositionally biased region" description="Basic and acidic residues" evidence="1">
    <location>
        <begin position="111"/>
        <end position="132"/>
    </location>
</feature>
<dbReference type="NCBIfam" id="NF041121">
    <property type="entry name" value="SAV_2336_NTERM"/>
    <property type="match status" value="1"/>
</dbReference>
<evidence type="ECO:0000259" key="2">
    <source>
        <dbReference type="Pfam" id="PF25000"/>
    </source>
</evidence>
<comment type="caution">
    <text evidence="3">The sequence shown here is derived from an EMBL/GenBank/DDBJ whole genome shotgun (WGS) entry which is preliminary data.</text>
</comment>
<feature type="compositionally biased region" description="Pro residues" evidence="1">
    <location>
        <begin position="26"/>
        <end position="44"/>
    </location>
</feature>
<dbReference type="InterPro" id="IPR027417">
    <property type="entry name" value="P-loop_NTPase"/>
</dbReference>
<keyword evidence="4" id="KW-1185">Reference proteome</keyword>
<name>A0A852TXU1_9ACTN</name>
<proteinExistence type="predicted"/>
<dbReference type="RefSeq" id="WP_179644342.1">
    <property type="nucleotide sequence ID" value="NZ_JACCCC010000001.1"/>
</dbReference>
<feature type="domain" description="DUF7779" evidence="2">
    <location>
        <begin position="1039"/>
        <end position="1128"/>
    </location>
</feature>
<feature type="compositionally biased region" description="Low complexity" evidence="1">
    <location>
        <begin position="139"/>
        <end position="148"/>
    </location>
</feature>
<gene>
    <name evidence="3" type="ORF">HDA32_003701</name>
</gene>
<feature type="compositionally biased region" description="Basic and acidic residues" evidence="1">
    <location>
        <begin position="661"/>
        <end position="671"/>
    </location>
</feature>
<dbReference type="InterPro" id="IPR053137">
    <property type="entry name" value="NLR-like"/>
</dbReference>
<accession>A0A852TXU1</accession>
<dbReference type="Pfam" id="PF25000">
    <property type="entry name" value="DUF7779"/>
    <property type="match status" value="1"/>
</dbReference>
<sequence length="1628" mass="175720">MNSADHPDGNAPGAASGRPSDRAPDGPSPAPSPAFPAPGGPSRPPLWREDIADRLWLAAHRAAAEAGPGPAGAAAPEPPAAPRREPPPLRERTEAGDRAHGPGGGRADGPAPRDRLREPSGRPAERSPDPPRPRPALLPAPKAAPHLADGADVAAPLGPGAGLDRALTDHHGLQRALRPLRRWREDPARAEFDEEATAAGFAERLLHALQGPRGEGRPARGAPGVRVLPRERPRRQRAFDLTFLLDDSASMLLHRPLAEEFIGFVTGLGVFRRVTVVRFDSDKTDSERIEIRGPLPDDPERLFTGSEGRELALALTDGVGTGWESEGVQSWLSRWGRRCALGVVHLLRREQWRDTGLRLHRAELTAPGSGAPGTVPPNHRYAAASRAPLPAAMAAGVFEGAVAVPVLELGRDSLHRWARFATRGSRAHVGPVLLARRHPRGDPARPSGEQGAPPEGLPPAHPSGGARVSRFRAAASPTAFELAVCLAAVPLSLPIMRMVQRMLPGCRPSHLTEVLYGELVYWLDADADRGALSSPATLALEFHDGVRAALIARGGRRGRTLSVMRAVTDHFGAQVPWFPQLGRILRDPVRESPPRAPTRIERPFAHTVIAALRALGGAYHSAADHIADHITGQPADQRAAPDAGEKSPAPRRRPGPGRNGEPPRIHRRSEPSDSGVPAPLVWREFDAASGTANSVSGAEPAEPSESAGPAGPAGKPSEEPLRDNWDNDDVTISSSRADLPPAQNRETRTPPSDAEPAFHPPSGGGDVAMSRHPAGTPDPPPGALPAVWGTVPQRNDRFTGRGAMLGELESHVRSGTTAVVPTALHGLGGVGKTQLALEYLYRHRGDYHLIWWIPAEHIGQVQQSLIDLCHRIVPGVGPGSDPSASTAVPLVLEALRSGRPYRNWLLVYDNAGDPEALRPYLPTDGPGDIIVTSRDGAWRDSSSRFLEVHVFERAESVELLRKRGPELSDGDADLIAAELEDLPLAVEQAAVWLRETMMPAAEYLRLFRDKTAELLKSSRPISGYPTSLAAAWNVSLEQLRRSSPGALQLLQVCSFLAAQPIPRALFLSARSVPAPPELGEMLGDPIKLGRALRAVDRYALAHRDLANSTIQLHRLVQRVLQIPLSREEKDALRHCAHMLLANHDPHNPHAAREWPRYSELLPHVWVSAAVDCADPWARQLVIHQVQFLRAWGDYGESARLGEWAVSHWTEKLGADHAQTLRASLALAPALRRLDRLDDAYRLSLRTHEILAEQRGADDEETLDAAQELVYDLRLRGDVPGALELSESLYRRYRDLLGEEDPATVEAGHSYTSDLRISGDFSRALDIDQRLHPQAMRLLGPDALRTFSIRNAIGVDLLETGRYRDGLAALAELTEDARRVFGESGPHTLAALRSLSVAQRRSGRYGAAVQTSGLALERSLERYGEQHGNTVLTKACHTLSLAQSDRLDEALRIAGQVAESYRSRFGEGHHTALAAEVNLALVLRRLGRVQEAWELDGAALPALVGALGENHPTSVVCAINTASDQAALGSIDEAALRGADIVARCRRVFSADHPLTLAAARNLALDRQALNGAADRAADGGADGTTGVDADLEEVRLRYERVMGAEHPATLSVPRRTRADCDIYLMSVI</sequence>
<dbReference type="InterPro" id="IPR056681">
    <property type="entry name" value="DUF7779"/>
</dbReference>
<dbReference type="InterPro" id="IPR047738">
    <property type="entry name" value="SAV_2336-like_N"/>
</dbReference>
<evidence type="ECO:0000256" key="1">
    <source>
        <dbReference type="SAM" id="MobiDB-lite"/>
    </source>
</evidence>
<feature type="region of interest" description="Disordered" evidence="1">
    <location>
        <begin position="1"/>
        <end position="156"/>
    </location>
</feature>
<feature type="compositionally biased region" description="Basic and acidic residues" evidence="1">
    <location>
        <begin position="82"/>
        <end position="100"/>
    </location>
</feature>
<feature type="compositionally biased region" description="Basic and acidic residues" evidence="1">
    <location>
        <begin position="716"/>
        <end position="725"/>
    </location>
</feature>